<feature type="transmembrane region" description="Helical" evidence="1">
    <location>
        <begin position="32"/>
        <end position="51"/>
    </location>
</feature>
<dbReference type="Proteomes" id="UP000185696">
    <property type="component" value="Unassembled WGS sequence"/>
</dbReference>
<dbReference type="PANTHER" id="PTHR37305:SF1">
    <property type="entry name" value="MEMBRANE PROTEIN"/>
    <property type="match status" value="1"/>
</dbReference>
<gene>
    <name evidence="2" type="ORF">BLA60_04490</name>
</gene>
<feature type="transmembrane region" description="Helical" evidence="1">
    <location>
        <begin position="166"/>
        <end position="186"/>
    </location>
</feature>
<evidence type="ECO:0000313" key="3">
    <source>
        <dbReference type="Proteomes" id="UP000185696"/>
    </source>
</evidence>
<feature type="transmembrane region" description="Helical" evidence="1">
    <location>
        <begin position="248"/>
        <end position="269"/>
    </location>
</feature>
<dbReference type="PANTHER" id="PTHR37305">
    <property type="entry name" value="INTEGRAL MEMBRANE PROTEIN-RELATED"/>
    <property type="match status" value="1"/>
</dbReference>
<keyword evidence="3" id="KW-1185">Reference proteome</keyword>
<evidence type="ECO:0000313" key="2">
    <source>
        <dbReference type="EMBL" id="OLF14388.1"/>
    </source>
</evidence>
<keyword evidence="1" id="KW-1133">Transmembrane helix</keyword>
<protein>
    <submittedName>
        <fullName evidence="2">ABC transporter permease</fullName>
    </submittedName>
</protein>
<feature type="transmembrane region" description="Helical" evidence="1">
    <location>
        <begin position="125"/>
        <end position="146"/>
    </location>
</feature>
<dbReference type="AlphaFoldDB" id="A0A7Z0WS83"/>
<evidence type="ECO:0000256" key="1">
    <source>
        <dbReference type="SAM" id="Phobius"/>
    </source>
</evidence>
<name>A0A7Z0WS83_9PSEU</name>
<sequence>MSAIVPVVEPRARLVDLVAAEWIKLRSLRSTWIAYGITAVVVVGLNAAIAVDTSSHWKPDPVEDARFVRDGIPLLEAFTSNSALIMMLALGTLGALMIIGEYGTGTIRSTLAAVPARRSVMTAKAAVLTVVTTVFGTLVATASFLLTQAILHSRNLGVSITHPGAARVVVASALLAPVCALVGLALGAVIRRTAATLTASAGVLVLLPLLLTEGSRWSAVAAHATPFHAWSRIVTPRPHPTPYPWTTGGAWTVLAAWALVAAAVTIVSLHRRDQ</sequence>
<keyword evidence="1" id="KW-0472">Membrane</keyword>
<proteinExistence type="predicted"/>
<dbReference type="RefSeq" id="WP_075131336.1">
    <property type="nucleotide sequence ID" value="NZ_MSIF01000001.1"/>
</dbReference>
<feature type="transmembrane region" description="Helical" evidence="1">
    <location>
        <begin position="193"/>
        <end position="211"/>
    </location>
</feature>
<keyword evidence="1" id="KW-0812">Transmembrane</keyword>
<organism evidence="2 3">
    <name type="scientific">Actinophytocola xinjiangensis</name>
    <dbReference type="NCBI Taxonomy" id="485602"/>
    <lineage>
        <taxon>Bacteria</taxon>
        <taxon>Bacillati</taxon>
        <taxon>Actinomycetota</taxon>
        <taxon>Actinomycetes</taxon>
        <taxon>Pseudonocardiales</taxon>
        <taxon>Pseudonocardiaceae</taxon>
    </lineage>
</organism>
<dbReference type="Pfam" id="PF12730">
    <property type="entry name" value="ABC2_membrane_4"/>
    <property type="match status" value="1"/>
</dbReference>
<comment type="caution">
    <text evidence="2">The sequence shown here is derived from an EMBL/GenBank/DDBJ whole genome shotgun (WGS) entry which is preliminary data.</text>
</comment>
<feature type="transmembrane region" description="Helical" evidence="1">
    <location>
        <begin position="83"/>
        <end position="104"/>
    </location>
</feature>
<dbReference type="OrthoDB" id="3297477at2"/>
<reference evidence="2 3" key="1">
    <citation type="submission" date="2016-12" db="EMBL/GenBank/DDBJ databases">
        <title>The draft genome sequence of Actinophytocola xinjiangensis.</title>
        <authorList>
            <person name="Wang W."/>
            <person name="Yuan L."/>
        </authorList>
    </citation>
    <scope>NUCLEOTIDE SEQUENCE [LARGE SCALE GENOMIC DNA]</scope>
    <source>
        <strain evidence="2 3">CGMCC 4.4663</strain>
    </source>
</reference>
<accession>A0A7Z0WS83</accession>
<dbReference type="EMBL" id="MSIF01000001">
    <property type="protein sequence ID" value="OLF14388.1"/>
    <property type="molecule type" value="Genomic_DNA"/>
</dbReference>